<keyword evidence="3" id="KW-1185">Reference proteome</keyword>
<gene>
    <name evidence="2" type="ORF">CK510_12310</name>
</gene>
<dbReference type="EMBL" id="NTFS01000114">
    <property type="protein sequence ID" value="PAX54543.1"/>
    <property type="molecule type" value="Genomic_DNA"/>
</dbReference>
<proteinExistence type="predicted"/>
<dbReference type="RefSeq" id="WP_095721982.1">
    <property type="nucleotide sequence ID" value="NZ_NTFS01000114.1"/>
</dbReference>
<reference evidence="2 3" key="1">
    <citation type="submission" date="2017-08" db="EMBL/GenBank/DDBJ databases">
        <title>Draft genome sequence of filamentous cyanobacterium Calothrix elsteri CCALA 953.</title>
        <authorList>
            <person name="Gagunashvili A.N."/>
            <person name="Elster J."/>
            <person name="Andresson O.S."/>
        </authorList>
    </citation>
    <scope>NUCLEOTIDE SEQUENCE [LARGE SCALE GENOMIC DNA]</scope>
    <source>
        <strain evidence="2 3">CCALA 953</strain>
    </source>
</reference>
<sequence length="416" mass="45817">MSNALSIAAVTAVLKDLIENGLVKDAIATSVGDVVVTALPPDRITQGTDERAQINLFLYQITQNRNADWVSEEYRHKRSRQLGDARQNPPLALDLHYLLTAYGVKDFQAELLLGYAMQLLHDTPVFSRELVETALKNAAKVNTSSVLSQALTSVSIADVAENIGQIKLSPEFFNMEDTSKLWSSLQTNYRPSAAYQVSMVLIDSRNTQKAVDDKYPLLIPIIEQVTPPWEIGNALIIRGKGLRGDLTRVRLQGIEKLVEPKAFQDNQISIFLPPELFAGVCGVQVVHLKIPIPGMSHHETASNIAAFVLRPQITATVAQIQPQEDNLRQAEITVKFTPKVGKNQQLILLLNAVSNNLDRAYSFLVSSPTDNADTITIPVKNIEPGTYFVRVQVDGAESPLNKNSTGEYDSPQVTIP</sequence>
<evidence type="ECO:0000259" key="1">
    <source>
        <dbReference type="Pfam" id="PF14065"/>
    </source>
</evidence>
<organism evidence="2 3">
    <name type="scientific">Brunnivagina elsteri CCALA 953</name>
    <dbReference type="NCBI Taxonomy" id="987040"/>
    <lineage>
        <taxon>Bacteria</taxon>
        <taxon>Bacillati</taxon>
        <taxon>Cyanobacteriota</taxon>
        <taxon>Cyanophyceae</taxon>
        <taxon>Nostocales</taxon>
        <taxon>Calotrichaceae</taxon>
        <taxon>Brunnivagina</taxon>
    </lineage>
</organism>
<feature type="domain" description="Pvc16 N-terminal" evidence="1">
    <location>
        <begin position="9"/>
        <end position="210"/>
    </location>
</feature>
<name>A0A2A2TJ93_9CYAN</name>
<comment type="caution">
    <text evidence="2">The sequence shown here is derived from an EMBL/GenBank/DDBJ whole genome shotgun (WGS) entry which is preliminary data.</text>
</comment>
<dbReference type="OrthoDB" id="527247at2"/>
<accession>A0A2A2TJ93</accession>
<evidence type="ECO:0000313" key="2">
    <source>
        <dbReference type="EMBL" id="PAX54543.1"/>
    </source>
</evidence>
<dbReference type="InterPro" id="IPR025351">
    <property type="entry name" value="Pvc16_N"/>
</dbReference>
<evidence type="ECO:0000313" key="3">
    <source>
        <dbReference type="Proteomes" id="UP000218238"/>
    </source>
</evidence>
<protein>
    <recommendedName>
        <fullName evidence="1">Pvc16 N-terminal domain-containing protein</fullName>
    </recommendedName>
</protein>
<dbReference type="Proteomes" id="UP000218238">
    <property type="component" value="Unassembled WGS sequence"/>
</dbReference>
<dbReference type="Pfam" id="PF14065">
    <property type="entry name" value="Pvc16_N"/>
    <property type="match status" value="1"/>
</dbReference>
<dbReference type="AlphaFoldDB" id="A0A2A2TJ93"/>